<dbReference type="PRINTS" id="PR00735">
    <property type="entry name" value="GLHYDRLASE8"/>
</dbReference>
<evidence type="ECO:0000256" key="7">
    <source>
        <dbReference type="ARBA" id="ARBA00023326"/>
    </source>
</evidence>
<evidence type="ECO:0000256" key="4">
    <source>
        <dbReference type="ARBA" id="ARBA00022801"/>
    </source>
</evidence>
<keyword evidence="5" id="KW-0136">Cellulose degradation</keyword>
<reference evidence="9 10" key="1">
    <citation type="submission" date="2019-12" db="EMBL/GenBank/DDBJ databases">
        <title>Rhizobium genotypes associated with high levels of biological nitrogen fixation by grain legumes in a temperate-maritime cropping system.</title>
        <authorList>
            <person name="Maluk M."/>
            <person name="Francesc Ferrando Molina F."/>
            <person name="Lopez Del Egido L."/>
            <person name="Lafos M."/>
            <person name="Langarica-Fuentes A."/>
            <person name="Gebre Yohannes G."/>
            <person name="Young M.W."/>
            <person name="Martin P."/>
            <person name="Gantlett R."/>
            <person name="Kenicer G."/>
            <person name="Hawes C."/>
            <person name="Begg G.S."/>
            <person name="Quilliam R.S."/>
            <person name="Squire G.R."/>
            <person name="Poole P.S."/>
            <person name="Young P.W."/>
            <person name="Iannetta P.M."/>
            <person name="James E.K."/>
        </authorList>
    </citation>
    <scope>NUCLEOTIDE SEQUENCE [LARGE SCALE GENOMIC DNA]</scope>
    <source>
        <strain evidence="9 10">JHI1118</strain>
    </source>
</reference>
<proteinExistence type="inferred from homology"/>
<dbReference type="InterPro" id="IPR012341">
    <property type="entry name" value="6hp_glycosidase-like_sf"/>
</dbReference>
<keyword evidence="7" id="KW-0119">Carbohydrate metabolism</keyword>
<keyword evidence="8" id="KW-0732">Signal</keyword>
<dbReference type="GO" id="GO:0030245">
    <property type="term" value="P:cellulose catabolic process"/>
    <property type="evidence" value="ECO:0007669"/>
    <property type="project" value="UniProtKB-KW"/>
</dbReference>
<keyword evidence="7" id="KW-0624">Polysaccharide degradation</keyword>
<organism evidence="9 10">
    <name type="scientific">Rhizobium lusitanum</name>
    <dbReference type="NCBI Taxonomy" id="293958"/>
    <lineage>
        <taxon>Bacteria</taxon>
        <taxon>Pseudomonadati</taxon>
        <taxon>Pseudomonadota</taxon>
        <taxon>Alphaproteobacteria</taxon>
        <taxon>Hyphomicrobiales</taxon>
        <taxon>Rhizobiaceae</taxon>
        <taxon>Rhizobium/Agrobacterium group</taxon>
        <taxon>Rhizobium</taxon>
    </lineage>
</organism>
<evidence type="ECO:0000256" key="5">
    <source>
        <dbReference type="ARBA" id="ARBA00023001"/>
    </source>
</evidence>
<comment type="caution">
    <text evidence="9">The sequence shown here is derived from an EMBL/GenBank/DDBJ whole genome shotgun (WGS) entry which is preliminary data.</text>
</comment>
<gene>
    <name evidence="9" type="ORF">GR212_04025</name>
</gene>
<comment type="catalytic activity">
    <reaction evidence="1">
        <text>Endohydrolysis of (1-&gt;4)-beta-D-glucosidic linkages in cellulose, lichenin and cereal beta-D-glucans.</text>
        <dbReference type="EC" id="3.2.1.4"/>
    </reaction>
</comment>
<dbReference type="AlphaFoldDB" id="A0A6L9TZP8"/>
<evidence type="ECO:0000256" key="8">
    <source>
        <dbReference type="SAM" id="SignalP"/>
    </source>
</evidence>
<dbReference type="PROSITE" id="PS51318">
    <property type="entry name" value="TAT"/>
    <property type="match status" value="1"/>
</dbReference>
<evidence type="ECO:0000256" key="2">
    <source>
        <dbReference type="ARBA" id="ARBA00009209"/>
    </source>
</evidence>
<evidence type="ECO:0000256" key="6">
    <source>
        <dbReference type="ARBA" id="ARBA00023295"/>
    </source>
</evidence>
<feature type="signal peptide" evidence="8">
    <location>
        <begin position="1"/>
        <end position="24"/>
    </location>
</feature>
<dbReference type="Pfam" id="PF01270">
    <property type="entry name" value="Glyco_hydro_8"/>
    <property type="match status" value="1"/>
</dbReference>
<dbReference type="EC" id="3.2.1.4" evidence="3"/>
<keyword evidence="6" id="KW-0326">Glycosidase</keyword>
<name>A0A6L9TZP8_9HYPH</name>
<keyword evidence="4" id="KW-0378">Hydrolase</keyword>
<dbReference type="Gene3D" id="1.50.10.10">
    <property type="match status" value="1"/>
</dbReference>
<dbReference type="InterPro" id="IPR002037">
    <property type="entry name" value="Glyco_hydro_8"/>
</dbReference>
<feature type="chain" id="PRO_5026920589" description="cellulase" evidence="8">
    <location>
        <begin position="25"/>
        <end position="349"/>
    </location>
</feature>
<evidence type="ECO:0000313" key="10">
    <source>
        <dbReference type="Proteomes" id="UP000483035"/>
    </source>
</evidence>
<dbReference type="RefSeq" id="WP_163985179.1">
    <property type="nucleotide sequence ID" value="NZ_WUEY01000002.1"/>
</dbReference>
<sequence length="349" mass="37839">MSVRRSFLAICSAAILAVAQPAAAQHAALDPQAWTDYKTKFLDTNGRIIDNGNGGISHSEGQGYGLLLAYLANNQADFEQIWYFTRTELLLRDDGLAVWKWDPAVTPHVTDTNNASDGDLLIAYALALAGSAWNKKDYLQAAANMARAILSRVVVNAAGRTLLIPGVDGYRAPGRKDGPVINPSYWIFEAIPVMALLAPSDRWQKLSDDGLALLRSMQFGPRKLPADWVSLRAKPTPADGFDAEFGYNAVRIPLYLARAGIGDKALLARLQQGMTVEGDEPATIDLVTGKPKDLLSDPGYRIVNDVVACVVSGTKLPASVRQFAPSLYYPATLQLLSLAFITEKHPECL</sequence>
<accession>A0A6L9TZP8</accession>
<evidence type="ECO:0000256" key="1">
    <source>
        <dbReference type="ARBA" id="ARBA00000966"/>
    </source>
</evidence>
<dbReference type="SUPFAM" id="SSF48208">
    <property type="entry name" value="Six-hairpin glycosidases"/>
    <property type="match status" value="1"/>
</dbReference>
<dbReference type="EMBL" id="WUEY01000002">
    <property type="protein sequence ID" value="NEI68729.1"/>
    <property type="molecule type" value="Genomic_DNA"/>
</dbReference>
<dbReference type="InterPro" id="IPR006311">
    <property type="entry name" value="TAT_signal"/>
</dbReference>
<protein>
    <recommendedName>
        <fullName evidence="3">cellulase</fullName>
        <ecNumber evidence="3">3.2.1.4</ecNumber>
    </recommendedName>
</protein>
<evidence type="ECO:0000256" key="3">
    <source>
        <dbReference type="ARBA" id="ARBA00012601"/>
    </source>
</evidence>
<evidence type="ECO:0000313" key="9">
    <source>
        <dbReference type="EMBL" id="NEI68729.1"/>
    </source>
</evidence>
<dbReference type="GO" id="GO:0008810">
    <property type="term" value="F:cellulase activity"/>
    <property type="evidence" value="ECO:0007669"/>
    <property type="project" value="UniProtKB-EC"/>
</dbReference>
<comment type="similarity">
    <text evidence="2">Belongs to the glycosyl hydrolase 8 (cellulase D) family.</text>
</comment>
<dbReference type="InterPro" id="IPR008928">
    <property type="entry name" value="6-hairpin_glycosidase_sf"/>
</dbReference>
<dbReference type="Proteomes" id="UP000483035">
    <property type="component" value="Unassembled WGS sequence"/>
</dbReference>